<protein>
    <submittedName>
        <fullName evidence="10">N-acetylglucosamine 6-phosphate deacetylase</fullName>
    </submittedName>
</protein>
<comment type="similarity">
    <text evidence="1 5">Belongs to the metallo-dependent hydrolases superfamily. NagA family.</text>
</comment>
<name>A0A2V3U8N3_9HYPH</name>
<dbReference type="SUPFAM" id="SSF51556">
    <property type="entry name" value="Metallo-dependent hydrolases"/>
    <property type="match status" value="1"/>
</dbReference>
<dbReference type="Gene3D" id="3.20.20.140">
    <property type="entry name" value="Metal-dependent hydrolases"/>
    <property type="match status" value="1"/>
</dbReference>
<dbReference type="Pfam" id="PF01979">
    <property type="entry name" value="Amidohydro_1"/>
    <property type="match status" value="1"/>
</dbReference>
<dbReference type="Gene3D" id="2.30.40.10">
    <property type="entry name" value="Urease, subunit C, domain 1"/>
    <property type="match status" value="1"/>
</dbReference>
<evidence type="ECO:0000256" key="3">
    <source>
        <dbReference type="ARBA" id="ARBA00022801"/>
    </source>
</evidence>
<dbReference type="OrthoDB" id="9776488at2"/>
<dbReference type="AlphaFoldDB" id="A0A2V3U8N3"/>
<dbReference type="NCBIfam" id="TIGR00221">
    <property type="entry name" value="nagA"/>
    <property type="match status" value="1"/>
</dbReference>
<organism evidence="10 11">
    <name type="scientific">Chelatococcus asaccharovorans</name>
    <dbReference type="NCBI Taxonomy" id="28210"/>
    <lineage>
        <taxon>Bacteria</taxon>
        <taxon>Pseudomonadati</taxon>
        <taxon>Pseudomonadota</taxon>
        <taxon>Alphaproteobacteria</taxon>
        <taxon>Hyphomicrobiales</taxon>
        <taxon>Chelatococcaceae</taxon>
        <taxon>Chelatococcus</taxon>
    </lineage>
</organism>
<evidence type="ECO:0000259" key="9">
    <source>
        <dbReference type="Pfam" id="PF01979"/>
    </source>
</evidence>
<gene>
    <name evidence="10" type="ORF">C7450_104227</name>
</gene>
<dbReference type="RefSeq" id="WP_110374519.1">
    <property type="nucleotide sequence ID" value="NZ_JAHBRY010000001.1"/>
</dbReference>
<evidence type="ECO:0000256" key="5">
    <source>
        <dbReference type="PIRNR" id="PIRNR038994"/>
    </source>
</evidence>
<feature type="binding site" evidence="7">
    <location>
        <begin position="219"/>
        <end position="220"/>
    </location>
    <ligand>
        <name>substrate</name>
    </ligand>
</feature>
<evidence type="ECO:0000256" key="7">
    <source>
        <dbReference type="PIRSR" id="PIRSR038994-2"/>
    </source>
</evidence>
<keyword evidence="4 5" id="KW-0119">Carbohydrate metabolism</keyword>
<dbReference type="EMBL" id="QJJK01000004">
    <property type="protein sequence ID" value="PXW60175.1"/>
    <property type="molecule type" value="Genomic_DNA"/>
</dbReference>
<dbReference type="InterPro" id="IPR011059">
    <property type="entry name" value="Metal-dep_hydrolase_composite"/>
</dbReference>
<evidence type="ECO:0000256" key="2">
    <source>
        <dbReference type="ARBA" id="ARBA00022723"/>
    </source>
</evidence>
<proteinExistence type="inferred from homology"/>
<feature type="binding site" evidence="8">
    <location>
        <position position="195"/>
    </location>
    <ligand>
        <name>Zn(2+)</name>
        <dbReference type="ChEBI" id="CHEBI:29105"/>
    </ligand>
</feature>
<feature type="active site" description="Proton donor/acceptor" evidence="6">
    <location>
        <position position="274"/>
    </location>
</feature>
<evidence type="ECO:0000313" key="10">
    <source>
        <dbReference type="EMBL" id="PXW60175.1"/>
    </source>
</evidence>
<dbReference type="InterPro" id="IPR006680">
    <property type="entry name" value="Amidohydro-rel"/>
</dbReference>
<keyword evidence="11" id="KW-1185">Reference proteome</keyword>
<evidence type="ECO:0000256" key="1">
    <source>
        <dbReference type="ARBA" id="ARBA00010716"/>
    </source>
</evidence>
<dbReference type="InterPro" id="IPR003764">
    <property type="entry name" value="GlcNAc_6-P_deAcase"/>
</dbReference>
<dbReference type="PANTHER" id="PTHR11113">
    <property type="entry name" value="N-ACETYLGLUCOSAMINE-6-PHOSPHATE DEACETYLASE"/>
    <property type="match status" value="1"/>
</dbReference>
<dbReference type="PIRSF" id="PIRSF038994">
    <property type="entry name" value="NagA"/>
    <property type="match status" value="1"/>
</dbReference>
<dbReference type="GO" id="GO:0008448">
    <property type="term" value="F:N-acetylglucosamine-6-phosphate deacetylase activity"/>
    <property type="evidence" value="ECO:0007669"/>
    <property type="project" value="InterPro"/>
</dbReference>
<feature type="domain" description="Amidohydrolase-related" evidence="9">
    <location>
        <begin position="54"/>
        <end position="376"/>
    </location>
</feature>
<dbReference type="GO" id="GO:0006046">
    <property type="term" value="P:N-acetylglucosamine catabolic process"/>
    <property type="evidence" value="ECO:0007669"/>
    <property type="project" value="TreeGrafter"/>
</dbReference>
<dbReference type="SUPFAM" id="SSF51338">
    <property type="entry name" value="Composite domain of metallo-dependent hydrolases"/>
    <property type="match status" value="1"/>
</dbReference>
<dbReference type="CDD" id="cd00854">
    <property type="entry name" value="NagA"/>
    <property type="match status" value="1"/>
</dbReference>
<sequence>MTASRAILAKRIFDGDHFHRNAAIIMRQGRIEGLVAAADLPAGIARHEAEGDLICPGFVDWQVNGGGGVLFNETPTREGVAAIARAHLAYGTTACLPTVITDAPEVTNAAADAVAQAIAAGVPGVSGIHFEGPHLSVEKRGVHDPSFIRPLERRDFERMTRRGLGRVVATVAPESASLDDISALAEAGVLVSIGHTRADYATAQKCFRAGASAVTHLFNAMAPLHHRDPGLVGAAMENPDVWCGLIADGHHLHASMLRMIFAAVPTERLTLVTDAMPSVGFAGDAFTLNGRTVRRVNGRLTITDGTLAGSDLDMIAAVRFAVSKCGADLAAALQMASRNPAKMLGLADCGHLRTGARADLLVLSEALDLKSVWLGGNRQEFPEKARL</sequence>
<evidence type="ECO:0000256" key="6">
    <source>
        <dbReference type="PIRSR" id="PIRSR038994-1"/>
    </source>
</evidence>
<keyword evidence="2 8" id="KW-0479">Metal-binding</keyword>
<dbReference type="PANTHER" id="PTHR11113:SF14">
    <property type="entry name" value="N-ACETYLGLUCOSAMINE-6-PHOSPHATE DEACETYLASE"/>
    <property type="match status" value="1"/>
</dbReference>
<accession>A0A2V3U8N3</accession>
<dbReference type="InterPro" id="IPR032466">
    <property type="entry name" value="Metal_Hydrolase"/>
</dbReference>
<comment type="caution">
    <text evidence="10">The sequence shown here is derived from an EMBL/GenBank/DDBJ whole genome shotgun (WGS) entry which is preliminary data.</text>
</comment>
<feature type="binding site" evidence="7">
    <location>
        <position position="227"/>
    </location>
    <ligand>
        <name>substrate</name>
    </ligand>
</feature>
<feature type="binding site" evidence="8">
    <location>
        <position position="131"/>
    </location>
    <ligand>
        <name>Zn(2+)</name>
        <dbReference type="ChEBI" id="CHEBI:29105"/>
    </ligand>
</feature>
<feature type="binding site" evidence="7">
    <location>
        <position position="251"/>
    </location>
    <ligand>
        <name>substrate</name>
    </ligand>
</feature>
<evidence type="ECO:0000256" key="8">
    <source>
        <dbReference type="PIRSR" id="PIRSR038994-3"/>
    </source>
</evidence>
<feature type="binding site" evidence="8">
    <location>
        <position position="216"/>
    </location>
    <ligand>
        <name>Zn(2+)</name>
        <dbReference type="ChEBI" id="CHEBI:29105"/>
    </ligand>
</feature>
<comment type="cofactor">
    <cofactor evidence="8">
        <name>a divalent metal cation</name>
        <dbReference type="ChEBI" id="CHEBI:60240"/>
    </cofactor>
    <text evidence="8">Binds 1 divalent metal cation per subunit.</text>
</comment>
<evidence type="ECO:0000313" key="11">
    <source>
        <dbReference type="Proteomes" id="UP000248021"/>
    </source>
</evidence>
<keyword evidence="3 5" id="KW-0378">Hydrolase</keyword>
<evidence type="ECO:0000256" key="4">
    <source>
        <dbReference type="ARBA" id="ARBA00023277"/>
    </source>
</evidence>
<dbReference type="GO" id="GO:0046872">
    <property type="term" value="F:metal ion binding"/>
    <property type="evidence" value="ECO:0007669"/>
    <property type="project" value="UniProtKB-KW"/>
</dbReference>
<feature type="binding site" evidence="7">
    <location>
        <position position="142"/>
    </location>
    <ligand>
        <name>substrate</name>
    </ligand>
</feature>
<dbReference type="Proteomes" id="UP000248021">
    <property type="component" value="Unassembled WGS sequence"/>
</dbReference>
<reference evidence="10 11" key="1">
    <citation type="submission" date="2018-05" db="EMBL/GenBank/DDBJ databases">
        <title>Genomic Encyclopedia of Type Strains, Phase IV (KMG-IV): sequencing the most valuable type-strain genomes for metagenomic binning, comparative biology and taxonomic classification.</title>
        <authorList>
            <person name="Goeker M."/>
        </authorList>
    </citation>
    <scope>NUCLEOTIDE SEQUENCE [LARGE SCALE GENOMIC DNA]</scope>
    <source>
        <strain evidence="10 11">DSM 6462</strain>
    </source>
</reference>
<feature type="binding site" evidence="7">
    <location>
        <begin position="307"/>
        <end position="309"/>
    </location>
    <ligand>
        <name>substrate</name>
    </ligand>
</feature>